<proteinExistence type="inferred from homology"/>
<dbReference type="Pfam" id="PF08327">
    <property type="entry name" value="AHSA1"/>
    <property type="match status" value="1"/>
</dbReference>
<comment type="similarity">
    <text evidence="1">Belongs to the AHA1 family.</text>
</comment>
<dbReference type="InterPro" id="IPR023393">
    <property type="entry name" value="START-like_dom_sf"/>
</dbReference>
<dbReference type="OrthoDB" id="9803476at2"/>
<feature type="domain" description="Activator of Hsp90 ATPase homologue 1/2-like C-terminal" evidence="2">
    <location>
        <begin position="23"/>
        <end position="129"/>
    </location>
</feature>
<accession>A0A2T4J258</accession>
<evidence type="ECO:0000313" key="4">
    <source>
        <dbReference type="Proteomes" id="UP000240259"/>
    </source>
</evidence>
<dbReference type="Gene3D" id="3.30.530.20">
    <property type="match status" value="1"/>
</dbReference>
<dbReference type="InterPro" id="IPR013538">
    <property type="entry name" value="ASHA1/2-like_C"/>
</dbReference>
<reference evidence="3 4" key="1">
    <citation type="submission" date="2018-03" db="EMBL/GenBank/DDBJ databases">
        <title>Genome sequence of the symbiotic type strain Mesorhizobium helmanticense CSLC115NT isolated from Lotus corniculatus nodules.</title>
        <authorList>
            <person name="Sannazzaro A.I."/>
            <person name="Torres Tejerizo G.A."/>
            <person name="Dip D."/>
            <person name="Caballero M."/>
            <person name="Pistorio M."/>
            <person name="Estrella M.J."/>
        </authorList>
    </citation>
    <scope>NUCLEOTIDE SEQUENCE [LARGE SCALE GENOMIC DNA]</scope>
    <source>
        <strain evidence="3 4">CSLC115N</strain>
    </source>
</reference>
<comment type="caution">
    <text evidence="3">The sequence shown here is derived from an EMBL/GenBank/DDBJ whole genome shotgun (WGS) entry which is preliminary data.</text>
</comment>
<dbReference type="EMBL" id="PZJX01000005">
    <property type="protein sequence ID" value="PTE11917.1"/>
    <property type="molecule type" value="Genomic_DNA"/>
</dbReference>
<organism evidence="3 4">
    <name type="scientific">Mesorhizobium helmanticense</name>
    <dbReference type="NCBI Taxonomy" id="1776423"/>
    <lineage>
        <taxon>Bacteria</taxon>
        <taxon>Pseudomonadati</taxon>
        <taxon>Pseudomonadota</taxon>
        <taxon>Alphaproteobacteria</taxon>
        <taxon>Hyphomicrobiales</taxon>
        <taxon>Phyllobacteriaceae</taxon>
        <taxon>Mesorhizobium</taxon>
    </lineage>
</organism>
<gene>
    <name evidence="3" type="ORF">C9427_02400</name>
</gene>
<dbReference type="RefSeq" id="WP_107647618.1">
    <property type="nucleotide sequence ID" value="NZ_PZJX01000005.1"/>
</dbReference>
<keyword evidence="4" id="KW-1185">Reference proteome</keyword>
<evidence type="ECO:0000313" key="3">
    <source>
        <dbReference type="EMBL" id="PTE11917.1"/>
    </source>
</evidence>
<evidence type="ECO:0000259" key="2">
    <source>
        <dbReference type="Pfam" id="PF08327"/>
    </source>
</evidence>
<protein>
    <submittedName>
        <fullName evidence="3">ATPase</fullName>
    </submittedName>
</protein>
<sequence length="170" mass="18683">MTDEKQVQTSTDSLAFECELPDPPEKVWRALTEPRLLAAWLMPNDIEPKIGSRFAFAGPDARIDCEVLEAEPGRLLRYSWRERPKTGDAVRQEPLDSPMDSIVTFTLDRTTTGGTRLRIVHDGFVRAATPIVASPQVTMVSAGCRLCLGAPNNPNPPGAANMPRMLLRAA</sequence>
<dbReference type="AlphaFoldDB" id="A0A2T4J258"/>
<evidence type="ECO:0000256" key="1">
    <source>
        <dbReference type="ARBA" id="ARBA00006817"/>
    </source>
</evidence>
<name>A0A2T4J258_9HYPH</name>
<dbReference type="Proteomes" id="UP000240259">
    <property type="component" value="Unassembled WGS sequence"/>
</dbReference>
<dbReference type="SUPFAM" id="SSF55961">
    <property type="entry name" value="Bet v1-like"/>
    <property type="match status" value="1"/>
</dbReference>
<dbReference type="CDD" id="cd07814">
    <property type="entry name" value="SRPBCC_CalC_Aha1-like"/>
    <property type="match status" value="1"/>
</dbReference>